<dbReference type="AlphaFoldDB" id="X1NPX0"/>
<accession>X1NPX0</accession>
<evidence type="ECO:0000313" key="1">
    <source>
        <dbReference type="EMBL" id="GAI28850.1"/>
    </source>
</evidence>
<protein>
    <submittedName>
        <fullName evidence="1">Uncharacterized protein</fullName>
    </submittedName>
</protein>
<sequence>MDIKNQEIFKDLFFGIARKRLRQGYGELYNVEVDDRDIRDDDCIENYLEYKDEEPKVAANRYISDMTEKYRDYKKISIYKRKN</sequence>
<dbReference type="EMBL" id="BARV01015272">
    <property type="protein sequence ID" value="GAI28850.1"/>
    <property type="molecule type" value="Genomic_DNA"/>
</dbReference>
<proteinExistence type="predicted"/>
<comment type="caution">
    <text evidence="1">The sequence shown here is derived from an EMBL/GenBank/DDBJ whole genome shotgun (WGS) entry which is preliminary data.</text>
</comment>
<gene>
    <name evidence="1" type="ORF">S06H3_26423</name>
</gene>
<reference evidence="1" key="1">
    <citation type="journal article" date="2014" name="Front. Microbiol.">
        <title>High frequency of phylogenetically diverse reductive dehalogenase-homologous genes in deep subseafloor sedimentary metagenomes.</title>
        <authorList>
            <person name="Kawai M."/>
            <person name="Futagami T."/>
            <person name="Toyoda A."/>
            <person name="Takaki Y."/>
            <person name="Nishi S."/>
            <person name="Hori S."/>
            <person name="Arai W."/>
            <person name="Tsubouchi T."/>
            <person name="Morono Y."/>
            <person name="Uchiyama I."/>
            <person name="Ito T."/>
            <person name="Fujiyama A."/>
            <person name="Inagaki F."/>
            <person name="Takami H."/>
        </authorList>
    </citation>
    <scope>NUCLEOTIDE SEQUENCE</scope>
    <source>
        <strain evidence="1">Expedition CK06-06</strain>
    </source>
</reference>
<name>X1NPX0_9ZZZZ</name>
<organism evidence="1">
    <name type="scientific">marine sediment metagenome</name>
    <dbReference type="NCBI Taxonomy" id="412755"/>
    <lineage>
        <taxon>unclassified sequences</taxon>
        <taxon>metagenomes</taxon>
        <taxon>ecological metagenomes</taxon>
    </lineage>
</organism>